<dbReference type="EMBL" id="CP000768">
    <property type="protein sequence ID" value="ABS44050.1"/>
    <property type="molecule type" value="Genomic_DNA"/>
</dbReference>
<dbReference type="KEGG" id="cjd:JJD26997_0129"/>
<gene>
    <name evidence="1" type="ordered locus">JJD26997_0129</name>
</gene>
<dbReference type="HOGENOM" id="CLU_3341551_0_0_7"/>
<protein>
    <submittedName>
        <fullName evidence="1">Peptidase family protein</fullName>
    </submittedName>
</protein>
<sequence>MDRYNKGGYSLIKKELRPFKLNTPKSLHFDFSPFSLF</sequence>
<accession>A7H1J6</accession>
<dbReference type="Proteomes" id="UP000002302">
    <property type="component" value="Chromosome"/>
</dbReference>
<proteinExistence type="predicted"/>
<reference evidence="2" key="1">
    <citation type="submission" date="2007-07" db="EMBL/GenBank/DDBJ databases">
        <title>Complete genome sequence of Campylobacter jejuni subsp doylei 269.97 isolated from human blood.</title>
        <authorList>
            <person name="Fouts D.E."/>
            <person name="Mongodin E.F."/>
            <person name="Puiu D."/>
            <person name="Sebastian Y."/>
            <person name="Miller W.G."/>
            <person name="Mandrell R.E."/>
            <person name="Lastovica A.J."/>
            <person name="Nelson K.E."/>
        </authorList>
    </citation>
    <scope>NUCLEOTIDE SEQUENCE [LARGE SCALE GENOMIC DNA]</scope>
    <source>
        <strain evidence="2">ATCC BAA-1458 / RM4099 / 269.97</strain>
    </source>
</reference>
<name>A7H1J6_CAMJD</name>
<dbReference type="AlphaFoldDB" id="A7H1J6"/>
<evidence type="ECO:0000313" key="2">
    <source>
        <dbReference type="Proteomes" id="UP000002302"/>
    </source>
</evidence>
<evidence type="ECO:0000313" key="1">
    <source>
        <dbReference type="EMBL" id="ABS44050.1"/>
    </source>
</evidence>
<organism evidence="1 2">
    <name type="scientific">Campylobacter jejuni subsp. doylei (strain ATCC BAA-1458 / RM4099 / 269.97)</name>
    <dbReference type="NCBI Taxonomy" id="360109"/>
    <lineage>
        <taxon>Bacteria</taxon>
        <taxon>Pseudomonadati</taxon>
        <taxon>Campylobacterota</taxon>
        <taxon>Epsilonproteobacteria</taxon>
        <taxon>Campylobacterales</taxon>
        <taxon>Campylobacteraceae</taxon>
        <taxon>Campylobacter</taxon>
    </lineage>
</organism>